<dbReference type="GO" id="GO:0038202">
    <property type="term" value="P:TORC1 signaling"/>
    <property type="evidence" value="ECO:0007669"/>
    <property type="project" value="TreeGrafter"/>
</dbReference>
<dbReference type="GO" id="GO:0009267">
    <property type="term" value="P:cellular response to starvation"/>
    <property type="evidence" value="ECO:0007669"/>
    <property type="project" value="TreeGrafter"/>
</dbReference>
<keyword evidence="2" id="KW-1185">Reference proteome</keyword>
<dbReference type="GO" id="GO:0030307">
    <property type="term" value="P:positive regulation of cell growth"/>
    <property type="evidence" value="ECO:0007669"/>
    <property type="project" value="TreeGrafter"/>
</dbReference>
<gene>
    <name evidence="1" type="ORF">LSINAPIS_LOCUS7190</name>
</gene>
<dbReference type="GO" id="GO:0071230">
    <property type="term" value="P:cellular response to amino acid stimulus"/>
    <property type="evidence" value="ECO:0007669"/>
    <property type="project" value="TreeGrafter"/>
</dbReference>
<evidence type="ECO:0000313" key="1">
    <source>
        <dbReference type="EMBL" id="VVC95485.1"/>
    </source>
</evidence>
<accession>A0A5E4QDF1</accession>
<sequence length="71" mass="7923">MFNFPQSCQVELVNAKEHKYFLAILQDSTVDRAHRTLAAFVLAGIVDNYPPGQEAALQVSEPRPHRTTAGR</sequence>
<dbReference type="InterPro" id="IPR004083">
    <property type="entry name" value="Raptor"/>
</dbReference>
<protein>
    <submittedName>
        <fullName evidence="1">Uncharacterized protein</fullName>
    </submittedName>
</protein>
<name>A0A5E4QDF1_9NEOP</name>
<dbReference type="EMBL" id="FZQP02002326">
    <property type="protein sequence ID" value="VVC95485.1"/>
    <property type="molecule type" value="Genomic_DNA"/>
</dbReference>
<dbReference type="GO" id="GO:0031931">
    <property type="term" value="C:TORC1 complex"/>
    <property type="evidence" value="ECO:0007669"/>
    <property type="project" value="InterPro"/>
</dbReference>
<evidence type="ECO:0000313" key="2">
    <source>
        <dbReference type="Proteomes" id="UP000324832"/>
    </source>
</evidence>
<dbReference type="AlphaFoldDB" id="A0A5E4QDF1"/>
<dbReference type="Proteomes" id="UP000324832">
    <property type="component" value="Unassembled WGS sequence"/>
</dbReference>
<proteinExistence type="predicted"/>
<dbReference type="PANTHER" id="PTHR12848">
    <property type="entry name" value="REGULATORY-ASSOCIATED PROTEIN OF MTOR"/>
    <property type="match status" value="1"/>
</dbReference>
<dbReference type="GO" id="GO:0010506">
    <property type="term" value="P:regulation of autophagy"/>
    <property type="evidence" value="ECO:0007669"/>
    <property type="project" value="TreeGrafter"/>
</dbReference>
<dbReference type="PANTHER" id="PTHR12848:SF16">
    <property type="entry name" value="REGULATORY-ASSOCIATED PROTEIN OF MTOR"/>
    <property type="match status" value="1"/>
</dbReference>
<dbReference type="GO" id="GO:0005737">
    <property type="term" value="C:cytoplasm"/>
    <property type="evidence" value="ECO:0007669"/>
    <property type="project" value="TreeGrafter"/>
</dbReference>
<reference evidence="1 2" key="1">
    <citation type="submission" date="2017-07" db="EMBL/GenBank/DDBJ databases">
        <authorList>
            <person name="Talla V."/>
            <person name="Backstrom N."/>
        </authorList>
    </citation>
    <scope>NUCLEOTIDE SEQUENCE [LARGE SCALE GENOMIC DNA]</scope>
</reference>
<dbReference type="GO" id="GO:0030674">
    <property type="term" value="F:protein-macromolecule adaptor activity"/>
    <property type="evidence" value="ECO:0007669"/>
    <property type="project" value="TreeGrafter"/>
</dbReference>
<organism evidence="1 2">
    <name type="scientific">Leptidea sinapis</name>
    <dbReference type="NCBI Taxonomy" id="189913"/>
    <lineage>
        <taxon>Eukaryota</taxon>
        <taxon>Metazoa</taxon>
        <taxon>Ecdysozoa</taxon>
        <taxon>Arthropoda</taxon>
        <taxon>Hexapoda</taxon>
        <taxon>Insecta</taxon>
        <taxon>Pterygota</taxon>
        <taxon>Neoptera</taxon>
        <taxon>Endopterygota</taxon>
        <taxon>Lepidoptera</taxon>
        <taxon>Glossata</taxon>
        <taxon>Ditrysia</taxon>
        <taxon>Papilionoidea</taxon>
        <taxon>Pieridae</taxon>
        <taxon>Dismorphiinae</taxon>
        <taxon>Leptidea</taxon>
    </lineage>
</organism>